<keyword evidence="3" id="KW-1185">Reference proteome</keyword>
<reference evidence="2" key="1">
    <citation type="submission" date="2018-08" db="EMBL/GenBank/DDBJ databases">
        <authorList>
            <person name="Rossello M."/>
        </authorList>
    </citation>
    <scope>NUCLEOTIDE SEQUENCE [LARGE SCALE GENOMIC DNA]</scope>
    <source>
        <strain evidence="2">cv. Chinese Spring</strain>
    </source>
</reference>
<name>A0A3B5ZVH7_WHEAT</name>
<feature type="region of interest" description="Disordered" evidence="1">
    <location>
        <begin position="162"/>
        <end position="187"/>
    </location>
</feature>
<dbReference type="SMR" id="A0A3B5ZVH7"/>
<dbReference type="Gramene" id="TraesRN1D0100630700.1">
    <property type="protein sequence ID" value="TraesRN1D0100630700.1"/>
    <property type="gene ID" value="TraesRN1D0100630700"/>
</dbReference>
<protein>
    <submittedName>
        <fullName evidence="2">Uncharacterized protein</fullName>
    </submittedName>
</protein>
<reference evidence="2" key="2">
    <citation type="submission" date="2018-10" db="UniProtKB">
        <authorList>
            <consortium name="EnsemblPlants"/>
        </authorList>
    </citation>
    <scope>IDENTIFICATION</scope>
</reference>
<proteinExistence type="predicted"/>
<evidence type="ECO:0000313" key="2">
    <source>
        <dbReference type="EnsemblPlants" id="TraesCS1D02G244600.1.cds1"/>
    </source>
</evidence>
<accession>A0A3B5ZVH7</accession>
<dbReference type="Proteomes" id="UP000019116">
    <property type="component" value="Chromosome 1D"/>
</dbReference>
<dbReference type="OMA" id="TAICAEI"/>
<sequence>MSSPAHVATPTPRSPPTATERTSAPQPTGPLANAADAAISPTTMLDPPLHPVSSSAAPFLTAICAEIQPPLIASPPATRTLPQPAATPARCTSRRLAGQPAAGLSTIERARSVLRKKWGIAGDLDDKATEEAMMQNFIDMFKEPLSADEIEAVKALFSSVQLTKGRPSSKGRPAAVRRLRDRHGSAA</sequence>
<evidence type="ECO:0000256" key="1">
    <source>
        <dbReference type="SAM" id="MobiDB-lite"/>
    </source>
</evidence>
<evidence type="ECO:0000313" key="3">
    <source>
        <dbReference type="Proteomes" id="UP000019116"/>
    </source>
</evidence>
<dbReference type="Gramene" id="TraesWEE_scaffold_040529_01G000100.1">
    <property type="protein sequence ID" value="TraesWEE_scaffold_040529_01G000100.1"/>
    <property type="gene ID" value="TraesWEE_scaffold_040529_01G000100"/>
</dbReference>
<dbReference type="Gramene" id="TraesCLE_scaffold_030207_01G000100.1">
    <property type="protein sequence ID" value="TraesCLE_scaffold_030207_01G000100.1"/>
    <property type="gene ID" value="TraesCLE_scaffold_030207_01G000100"/>
</dbReference>
<dbReference type="Gramene" id="TraesCS1D03G0593100.1">
    <property type="protein sequence ID" value="TraesCS1D03G0593100.1.CDS1"/>
    <property type="gene ID" value="TraesCS1D03G0593100"/>
</dbReference>
<dbReference type="AlphaFoldDB" id="A0A3B5ZVH7"/>
<dbReference type="Gramene" id="TraesCS1D02G244600.1">
    <property type="protein sequence ID" value="TraesCS1D02G244600.1.cds1"/>
    <property type="gene ID" value="TraesCS1D02G244600"/>
</dbReference>
<feature type="compositionally biased region" description="Low complexity" evidence="1">
    <location>
        <begin position="8"/>
        <end position="23"/>
    </location>
</feature>
<organism evidence="2">
    <name type="scientific">Triticum aestivum</name>
    <name type="common">Wheat</name>
    <dbReference type="NCBI Taxonomy" id="4565"/>
    <lineage>
        <taxon>Eukaryota</taxon>
        <taxon>Viridiplantae</taxon>
        <taxon>Streptophyta</taxon>
        <taxon>Embryophyta</taxon>
        <taxon>Tracheophyta</taxon>
        <taxon>Spermatophyta</taxon>
        <taxon>Magnoliopsida</taxon>
        <taxon>Liliopsida</taxon>
        <taxon>Poales</taxon>
        <taxon>Poaceae</taxon>
        <taxon>BOP clade</taxon>
        <taxon>Pooideae</taxon>
        <taxon>Triticodae</taxon>
        <taxon>Triticeae</taxon>
        <taxon>Triticinae</taxon>
        <taxon>Triticum</taxon>
    </lineage>
</organism>
<feature type="region of interest" description="Disordered" evidence="1">
    <location>
        <begin position="1"/>
        <end position="50"/>
    </location>
</feature>
<dbReference type="Gramene" id="TraesCAD_scaffold_084856_01G000200.1">
    <property type="protein sequence ID" value="TraesCAD_scaffold_084856_01G000200.1"/>
    <property type="gene ID" value="TraesCAD_scaffold_084856_01G000200"/>
</dbReference>
<dbReference type="EnsemblPlants" id="TraesCS1D02G244600.1">
    <property type="protein sequence ID" value="TraesCS1D02G244600.1.cds1"/>
    <property type="gene ID" value="TraesCS1D02G244600"/>
</dbReference>
<dbReference type="Gramene" id="TraesROB_scaffold_045002_01G000300.1">
    <property type="protein sequence ID" value="TraesROB_scaffold_045002_01G000300.1"/>
    <property type="gene ID" value="TraesROB_scaffold_045002_01G000300"/>
</dbReference>